<name>A0A161Y9J3_DAUCS</name>
<sequence length="252" mass="27873">MRERSKVVEILSARGVVFARVESGVCVAFSRGTNQRLCFLNVSGEIIQDIFYNKCDDSIITVSISESDNFSSFKCRSTGIEYIRRAQPNAGFTLFESLSLKRPGFVDFDDLDSNAVTFSVEERGELVTTFEEHHFLNPADSSFNNTIYTTSDEDLIISYGKAETNDQQRNGSINISSILTGKSIAKIDAGNSRMLKECTCSGRRCNSSSHQATEITSTVAQALDDVTALCYDEELNELYTGNQAGLLHVWSS</sequence>
<dbReference type="AlphaFoldDB" id="A0A161Y9J3"/>
<evidence type="ECO:0000313" key="1">
    <source>
        <dbReference type="EMBL" id="WOH01288.1"/>
    </source>
</evidence>
<dbReference type="InterPro" id="IPR057221">
    <property type="entry name" value="DUF7899"/>
</dbReference>
<dbReference type="EMBL" id="CP093347">
    <property type="protein sequence ID" value="WOH01288.1"/>
    <property type="molecule type" value="Genomic_DNA"/>
</dbReference>
<dbReference type="Proteomes" id="UP000077755">
    <property type="component" value="Chromosome 5"/>
</dbReference>
<dbReference type="Pfam" id="PF25463">
    <property type="entry name" value="DUF7899"/>
    <property type="match status" value="2"/>
</dbReference>
<proteinExistence type="predicted"/>
<dbReference type="SUPFAM" id="SSF101898">
    <property type="entry name" value="NHL repeat"/>
    <property type="match status" value="1"/>
</dbReference>
<organism evidence="1 2">
    <name type="scientific">Daucus carota subsp. sativus</name>
    <name type="common">Carrot</name>
    <dbReference type="NCBI Taxonomy" id="79200"/>
    <lineage>
        <taxon>Eukaryota</taxon>
        <taxon>Viridiplantae</taxon>
        <taxon>Streptophyta</taxon>
        <taxon>Embryophyta</taxon>
        <taxon>Tracheophyta</taxon>
        <taxon>Spermatophyta</taxon>
        <taxon>Magnoliopsida</taxon>
        <taxon>eudicotyledons</taxon>
        <taxon>Gunneridae</taxon>
        <taxon>Pentapetalae</taxon>
        <taxon>asterids</taxon>
        <taxon>campanulids</taxon>
        <taxon>Apiales</taxon>
        <taxon>Apiaceae</taxon>
        <taxon>Apioideae</taxon>
        <taxon>Scandiceae</taxon>
        <taxon>Daucinae</taxon>
        <taxon>Daucus</taxon>
        <taxon>Daucus sect. Daucus</taxon>
    </lineage>
</organism>
<dbReference type="PANTHER" id="PTHR31789">
    <property type="entry name" value="OS05G0482600 PROTEIN"/>
    <property type="match status" value="1"/>
</dbReference>
<accession>A0A161Y9J3</accession>
<evidence type="ECO:0000313" key="2">
    <source>
        <dbReference type="Proteomes" id="UP000077755"/>
    </source>
</evidence>
<protein>
    <submittedName>
        <fullName evidence="1">Uncharacterized protein</fullName>
    </submittedName>
</protein>
<keyword evidence="2" id="KW-1185">Reference proteome</keyword>
<gene>
    <name evidence="1" type="ORF">DCAR_0520670</name>
</gene>
<dbReference type="PANTHER" id="PTHR31789:SF1">
    <property type="entry name" value="OS05G0482600 PROTEIN"/>
    <property type="match status" value="1"/>
</dbReference>
<reference evidence="1" key="1">
    <citation type="journal article" date="2016" name="Nat. Genet.">
        <title>A high-quality carrot genome assembly provides new insights into carotenoid accumulation and asterid genome evolution.</title>
        <authorList>
            <person name="Iorizzo M."/>
            <person name="Ellison S."/>
            <person name="Senalik D."/>
            <person name="Zeng P."/>
            <person name="Satapoomin P."/>
            <person name="Huang J."/>
            <person name="Bowman M."/>
            <person name="Iovene M."/>
            <person name="Sanseverino W."/>
            <person name="Cavagnaro P."/>
            <person name="Yildiz M."/>
            <person name="Macko-Podgorni A."/>
            <person name="Moranska E."/>
            <person name="Grzebelus E."/>
            <person name="Grzebelus D."/>
            <person name="Ashrafi H."/>
            <person name="Zheng Z."/>
            <person name="Cheng S."/>
            <person name="Spooner D."/>
            <person name="Van Deynze A."/>
            <person name="Simon P."/>
        </authorList>
    </citation>
    <scope>NUCLEOTIDE SEQUENCE</scope>
    <source>
        <tissue evidence="1">Leaf</tissue>
    </source>
</reference>
<dbReference type="Gramene" id="KZM94811">
    <property type="protein sequence ID" value="KZM94811"/>
    <property type="gene ID" value="DCAR_018053"/>
</dbReference>
<reference evidence="1" key="2">
    <citation type="submission" date="2022-03" db="EMBL/GenBank/DDBJ databases">
        <title>Draft title - Genomic analysis of global carrot germplasm unveils the trajectory of domestication and the origin of high carotenoid orange carrot.</title>
        <authorList>
            <person name="Iorizzo M."/>
            <person name="Ellison S."/>
            <person name="Senalik D."/>
            <person name="Macko-Podgorni A."/>
            <person name="Grzebelus D."/>
            <person name="Bostan H."/>
            <person name="Rolling W."/>
            <person name="Curaba J."/>
            <person name="Simon P."/>
        </authorList>
    </citation>
    <scope>NUCLEOTIDE SEQUENCE</scope>
    <source>
        <tissue evidence="1">Leaf</tissue>
    </source>
</reference>